<dbReference type="SUPFAM" id="SSF56935">
    <property type="entry name" value="Porins"/>
    <property type="match status" value="1"/>
</dbReference>
<evidence type="ECO:0000259" key="15">
    <source>
        <dbReference type="Pfam" id="PF07715"/>
    </source>
</evidence>
<sequence>MRIRRENIHKSCVILSALSVCIPSLVFAQSSDNNSVTELKPIVIKGKKIEERSDSVTILTSRKTSEDIHAKQINDAHDVSRLNPSVTYNTSNSSFVLRGLDANRVLTTMDGIVIPWFSDIVRGNSGNTTFDFGALSTLDIIQGSDSSLYGSGALGGVIALRTLNPEDLITGGKNWGSLIKSGYHSVDNSWRVTQAFAIQNYNTFLLFQGSYVEGHERKNMGTVEGYGERTRKNPAHYDRNNLLFKIHQYFNDNHRLGFAAERFGSSKNTHVLNASTRYALGSVYEEDHRQRERLSLSYDYNGDGDAFLNAFHGQIYWQRQSNNNVMSGFRVRAPEGDYLRDNLVRNSNYGLNAHVLKTVDIGSGTHTLKFATNVLSSEFHHYMLGKDNCHLKENAQGCAFLPANRSESPDTKSYNFGLVFEDEIALVNNHFRVTPGVRYDWYKHSPQKTPSYEKALGSSEYPAERTGSRFSPKLRMEWDVRDQVTLYTQWAQAFRAPGVSELYLSYTKPSLYYVKGNPDLLPEISNGYDVGIRYGNGNFGGSLSAFSNRYKNFIDTIDKGPSGEFRFARRHYINRSRVRISGVEAKMHFALYSGIHSNLALSYSQGKDLDNNEYLNSIPALKAIIGLGYAQKSWGTDVVLTLAAKRDKVAKKSDYQKNPGYKVVDMSGWWKPFGEKGPVIRAGIYNLFNEKYWNVSDLPSSKSTTPKDYYSQPGRNFKVSFVQKF</sequence>
<accession>A0ABV2FNS7</accession>
<dbReference type="InterPro" id="IPR010949">
    <property type="entry name" value="TonB_Hb/transfer/lactofer_rcpt"/>
</dbReference>
<comment type="caution">
    <text evidence="16">The sequence shown here is derived from an EMBL/GenBank/DDBJ whole genome shotgun (WGS) entry which is preliminary data.</text>
</comment>
<keyword evidence="8 11" id="KW-0472">Membrane</keyword>
<organism evidence="16 17">
    <name type="scientific">Bartonella japonica</name>
    <dbReference type="NCBI Taxonomy" id="357761"/>
    <lineage>
        <taxon>Bacteria</taxon>
        <taxon>Pseudomonadati</taxon>
        <taxon>Pseudomonadota</taxon>
        <taxon>Alphaproteobacteria</taxon>
        <taxon>Hyphomicrobiales</taxon>
        <taxon>Bartonellaceae</taxon>
        <taxon>Bartonella</taxon>
    </lineage>
</organism>
<keyword evidence="9 16" id="KW-0675">Receptor</keyword>
<keyword evidence="5 11" id="KW-0812">Transmembrane</keyword>
<dbReference type="Gene3D" id="2.170.130.10">
    <property type="entry name" value="TonB-dependent receptor, plug domain"/>
    <property type="match status" value="1"/>
</dbReference>
<dbReference type="Pfam" id="PF00593">
    <property type="entry name" value="TonB_dep_Rec_b-barrel"/>
    <property type="match status" value="1"/>
</dbReference>
<dbReference type="PANTHER" id="PTHR30069:SF29">
    <property type="entry name" value="HEMOGLOBIN AND HEMOGLOBIN-HAPTOGLOBIN-BINDING PROTEIN 1-RELATED"/>
    <property type="match status" value="1"/>
</dbReference>
<proteinExistence type="inferred from homology"/>
<keyword evidence="17" id="KW-1185">Reference proteome</keyword>
<comment type="similarity">
    <text evidence="2 11 12">Belongs to the TonB-dependent receptor family.</text>
</comment>
<protein>
    <submittedName>
        <fullName evidence="16">Hemoglobin/transferrin/lactoferrin receptor protein</fullName>
    </submittedName>
</protein>
<keyword evidence="7 12" id="KW-0798">TonB box</keyword>
<evidence type="ECO:0000256" key="1">
    <source>
        <dbReference type="ARBA" id="ARBA00004571"/>
    </source>
</evidence>
<feature type="chain" id="PRO_5047143644" evidence="13">
    <location>
        <begin position="29"/>
        <end position="725"/>
    </location>
</feature>
<evidence type="ECO:0000256" key="2">
    <source>
        <dbReference type="ARBA" id="ARBA00009810"/>
    </source>
</evidence>
<evidence type="ECO:0000256" key="13">
    <source>
        <dbReference type="SAM" id="SignalP"/>
    </source>
</evidence>
<keyword evidence="3 11" id="KW-0813">Transport</keyword>
<evidence type="ECO:0000256" key="9">
    <source>
        <dbReference type="ARBA" id="ARBA00023170"/>
    </source>
</evidence>
<evidence type="ECO:0000313" key="17">
    <source>
        <dbReference type="Proteomes" id="UP001549112"/>
    </source>
</evidence>
<dbReference type="InterPro" id="IPR000531">
    <property type="entry name" value="Beta-barrel_TonB"/>
</dbReference>
<evidence type="ECO:0000256" key="7">
    <source>
        <dbReference type="ARBA" id="ARBA00023077"/>
    </source>
</evidence>
<feature type="domain" description="TonB-dependent receptor-like beta-barrel" evidence="14">
    <location>
        <begin position="238"/>
        <end position="687"/>
    </location>
</feature>
<evidence type="ECO:0000313" key="16">
    <source>
        <dbReference type="EMBL" id="MET3560188.1"/>
    </source>
</evidence>
<evidence type="ECO:0000256" key="11">
    <source>
        <dbReference type="PROSITE-ProRule" id="PRU01360"/>
    </source>
</evidence>
<evidence type="ECO:0000256" key="3">
    <source>
        <dbReference type="ARBA" id="ARBA00022448"/>
    </source>
</evidence>
<feature type="domain" description="TonB-dependent receptor plug" evidence="15">
    <location>
        <begin position="60"/>
        <end position="157"/>
    </location>
</feature>
<dbReference type="Gene3D" id="2.40.170.20">
    <property type="entry name" value="TonB-dependent receptor, beta-barrel domain"/>
    <property type="match status" value="1"/>
</dbReference>
<dbReference type="InterPro" id="IPR011276">
    <property type="entry name" value="TonB_haem/Hb_rcpt"/>
</dbReference>
<evidence type="ECO:0000256" key="10">
    <source>
        <dbReference type="ARBA" id="ARBA00023237"/>
    </source>
</evidence>
<evidence type="ECO:0000256" key="6">
    <source>
        <dbReference type="ARBA" id="ARBA00022729"/>
    </source>
</evidence>
<dbReference type="NCBIfam" id="TIGR01786">
    <property type="entry name" value="TonB-hemlactrns"/>
    <property type="match status" value="1"/>
</dbReference>
<evidence type="ECO:0000256" key="4">
    <source>
        <dbReference type="ARBA" id="ARBA00022452"/>
    </source>
</evidence>
<dbReference type="Proteomes" id="UP001549112">
    <property type="component" value="Unassembled WGS sequence"/>
</dbReference>
<keyword evidence="4 11" id="KW-1134">Transmembrane beta strand</keyword>
<feature type="signal peptide" evidence="13">
    <location>
        <begin position="1"/>
        <end position="28"/>
    </location>
</feature>
<gene>
    <name evidence="16" type="ORF">ABID39_000880</name>
</gene>
<evidence type="ECO:0000256" key="5">
    <source>
        <dbReference type="ARBA" id="ARBA00022692"/>
    </source>
</evidence>
<keyword evidence="6 13" id="KW-0732">Signal</keyword>
<dbReference type="InterPro" id="IPR039426">
    <property type="entry name" value="TonB-dep_rcpt-like"/>
</dbReference>
<dbReference type="EMBL" id="JBEPLT010000007">
    <property type="protein sequence ID" value="MET3560188.1"/>
    <property type="molecule type" value="Genomic_DNA"/>
</dbReference>
<evidence type="ECO:0000259" key="14">
    <source>
        <dbReference type="Pfam" id="PF00593"/>
    </source>
</evidence>
<dbReference type="InterPro" id="IPR037066">
    <property type="entry name" value="Plug_dom_sf"/>
</dbReference>
<comment type="subcellular location">
    <subcellularLocation>
        <location evidence="1 11">Cell outer membrane</location>
        <topology evidence="1 11">Multi-pass membrane protein</topology>
    </subcellularLocation>
</comment>
<evidence type="ECO:0000256" key="8">
    <source>
        <dbReference type="ARBA" id="ARBA00023136"/>
    </source>
</evidence>
<dbReference type="NCBIfam" id="TIGR01785">
    <property type="entry name" value="TonB-hemin"/>
    <property type="match status" value="1"/>
</dbReference>
<keyword evidence="10 11" id="KW-0998">Cell outer membrane</keyword>
<dbReference type="InterPro" id="IPR012910">
    <property type="entry name" value="Plug_dom"/>
</dbReference>
<dbReference type="PANTHER" id="PTHR30069">
    <property type="entry name" value="TONB-DEPENDENT OUTER MEMBRANE RECEPTOR"/>
    <property type="match status" value="1"/>
</dbReference>
<evidence type="ECO:0000256" key="12">
    <source>
        <dbReference type="RuleBase" id="RU003357"/>
    </source>
</evidence>
<name>A0ABV2FNS7_9HYPH</name>
<dbReference type="Pfam" id="PF07715">
    <property type="entry name" value="Plug"/>
    <property type="match status" value="1"/>
</dbReference>
<dbReference type="CDD" id="cd01347">
    <property type="entry name" value="ligand_gated_channel"/>
    <property type="match status" value="1"/>
</dbReference>
<dbReference type="PROSITE" id="PS52016">
    <property type="entry name" value="TONB_DEPENDENT_REC_3"/>
    <property type="match status" value="1"/>
</dbReference>
<reference evidence="16 17" key="1">
    <citation type="submission" date="2024-06" db="EMBL/GenBank/DDBJ databases">
        <title>Genomic Encyclopedia of Type Strains, Phase IV (KMG-IV): sequencing the most valuable type-strain genomes for metagenomic binning, comparative biology and taxonomic classification.</title>
        <authorList>
            <person name="Goeker M."/>
        </authorList>
    </citation>
    <scope>NUCLEOTIDE SEQUENCE [LARGE SCALE GENOMIC DNA]</scope>
    <source>
        <strain evidence="16 17">DSM 23650</strain>
    </source>
</reference>
<dbReference type="RefSeq" id="WP_354186395.1">
    <property type="nucleotide sequence ID" value="NZ_JBEPLT010000007.1"/>
</dbReference>
<dbReference type="InterPro" id="IPR036942">
    <property type="entry name" value="Beta-barrel_TonB_sf"/>
</dbReference>